<dbReference type="OrthoDB" id="10265389at2759"/>
<evidence type="ECO:0000313" key="4">
    <source>
        <dbReference type="EMBL" id="KNC33755.1"/>
    </source>
</evidence>
<reference evidence="4 5" key="1">
    <citation type="journal article" date="2015" name="Nat. Commun.">
        <title>Lucilia cuprina genome unlocks parasitic fly biology to underpin future interventions.</title>
        <authorList>
            <person name="Anstead C.A."/>
            <person name="Korhonen P.K."/>
            <person name="Young N.D."/>
            <person name="Hall R.S."/>
            <person name="Jex A.R."/>
            <person name="Murali S.C."/>
            <person name="Hughes D.S."/>
            <person name="Lee S.F."/>
            <person name="Perry T."/>
            <person name="Stroehlein A.J."/>
            <person name="Ansell B.R."/>
            <person name="Breugelmans B."/>
            <person name="Hofmann A."/>
            <person name="Qu J."/>
            <person name="Dugan S."/>
            <person name="Lee S.L."/>
            <person name="Chao H."/>
            <person name="Dinh H."/>
            <person name="Han Y."/>
            <person name="Doddapaneni H.V."/>
            <person name="Worley K.C."/>
            <person name="Muzny D.M."/>
            <person name="Ioannidis P."/>
            <person name="Waterhouse R.M."/>
            <person name="Zdobnov E.M."/>
            <person name="James P.J."/>
            <person name="Bagnall N.H."/>
            <person name="Kotze A.C."/>
            <person name="Gibbs R.A."/>
            <person name="Richards S."/>
            <person name="Batterham P."/>
            <person name="Gasser R.B."/>
        </authorList>
    </citation>
    <scope>NUCLEOTIDE SEQUENCE [LARGE SCALE GENOMIC DNA]</scope>
    <source>
        <strain evidence="4 5">LS</strain>
        <tissue evidence="4">Full body</tissue>
    </source>
</reference>
<dbReference type="GO" id="GO:0016747">
    <property type="term" value="F:acyltransferase activity, transferring groups other than amino-acyl groups"/>
    <property type="evidence" value="ECO:0007669"/>
    <property type="project" value="InterPro"/>
</dbReference>
<dbReference type="PANTHER" id="PTHR11161">
    <property type="entry name" value="O-ACYLTRANSFERASE"/>
    <property type="match status" value="1"/>
</dbReference>
<dbReference type="Proteomes" id="UP000037069">
    <property type="component" value="Unassembled WGS sequence"/>
</dbReference>
<feature type="transmembrane region" description="Helical" evidence="1">
    <location>
        <begin position="419"/>
        <end position="439"/>
    </location>
</feature>
<keyword evidence="5" id="KW-1185">Reference proteome</keyword>
<comment type="caution">
    <text evidence="4">The sequence shown here is derived from an EMBL/GenBank/DDBJ whole genome shotgun (WGS) entry which is preliminary data.</text>
</comment>
<feature type="transmembrane region" description="Helical" evidence="1">
    <location>
        <begin position="607"/>
        <end position="627"/>
    </location>
</feature>
<feature type="transmembrane region" description="Helical" evidence="1">
    <location>
        <begin position="639"/>
        <end position="663"/>
    </location>
</feature>
<keyword evidence="2" id="KW-0732">Signal</keyword>
<protein>
    <recommendedName>
        <fullName evidence="3">Acyltransferase 3 domain-containing protein</fullName>
    </recommendedName>
</protein>
<feature type="transmembrane region" description="Helical" evidence="1">
    <location>
        <begin position="270"/>
        <end position="290"/>
    </location>
</feature>
<keyword evidence="1" id="KW-0472">Membrane</keyword>
<feature type="transmembrane region" description="Helical" evidence="1">
    <location>
        <begin position="574"/>
        <end position="595"/>
    </location>
</feature>
<evidence type="ECO:0000256" key="2">
    <source>
        <dbReference type="SAM" id="SignalP"/>
    </source>
</evidence>
<feature type="transmembrane region" description="Helical" evidence="1">
    <location>
        <begin position="451"/>
        <end position="470"/>
    </location>
</feature>
<dbReference type="InterPro" id="IPR052728">
    <property type="entry name" value="O2_lipid_transport_reg"/>
</dbReference>
<evidence type="ECO:0000256" key="1">
    <source>
        <dbReference type="SAM" id="Phobius"/>
    </source>
</evidence>
<dbReference type="EMBL" id="JRES01000156">
    <property type="protein sequence ID" value="KNC33755.1"/>
    <property type="molecule type" value="Genomic_DNA"/>
</dbReference>
<feature type="transmembrane region" description="Helical" evidence="1">
    <location>
        <begin position="533"/>
        <end position="554"/>
    </location>
</feature>
<dbReference type="AlphaFoldDB" id="A0A0L0CN61"/>
<gene>
    <name evidence="4" type="ORF">FF38_05851</name>
</gene>
<dbReference type="InterPro" id="IPR002656">
    <property type="entry name" value="Acyl_transf_3_dom"/>
</dbReference>
<feature type="signal peptide" evidence="2">
    <location>
        <begin position="1"/>
        <end position="25"/>
    </location>
</feature>
<name>A0A0L0CN61_LUCCU</name>
<feature type="transmembrane region" description="Helical" evidence="1">
    <location>
        <begin position="490"/>
        <end position="512"/>
    </location>
</feature>
<keyword evidence="1" id="KW-1133">Transmembrane helix</keyword>
<dbReference type="Pfam" id="PF01757">
    <property type="entry name" value="Acyl_transf_3"/>
    <property type="match status" value="1"/>
</dbReference>
<feature type="transmembrane region" description="Helical" evidence="1">
    <location>
        <begin position="347"/>
        <end position="369"/>
    </location>
</feature>
<proteinExistence type="predicted"/>
<keyword evidence="1" id="KW-0812">Transmembrane</keyword>
<feature type="chain" id="PRO_5005536660" description="Acyltransferase 3 domain-containing protein" evidence="2">
    <location>
        <begin position="26"/>
        <end position="686"/>
    </location>
</feature>
<dbReference type="PANTHER" id="PTHR11161:SF22">
    <property type="entry name" value="ACYLTRANSFERASE 3 DOMAIN-CONTAINING PROTEIN-RELATED"/>
    <property type="match status" value="1"/>
</dbReference>
<feature type="transmembrane region" description="Helical" evidence="1">
    <location>
        <begin position="305"/>
        <end position="327"/>
    </location>
</feature>
<organism evidence="4 5">
    <name type="scientific">Lucilia cuprina</name>
    <name type="common">Green bottle fly</name>
    <name type="synonym">Australian sheep blowfly</name>
    <dbReference type="NCBI Taxonomy" id="7375"/>
    <lineage>
        <taxon>Eukaryota</taxon>
        <taxon>Metazoa</taxon>
        <taxon>Ecdysozoa</taxon>
        <taxon>Arthropoda</taxon>
        <taxon>Hexapoda</taxon>
        <taxon>Insecta</taxon>
        <taxon>Pterygota</taxon>
        <taxon>Neoptera</taxon>
        <taxon>Endopterygota</taxon>
        <taxon>Diptera</taxon>
        <taxon>Brachycera</taxon>
        <taxon>Muscomorpha</taxon>
        <taxon>Oestroidea</taxon>
        <taxon>Calliphoridae</taxon>
        <taxon>Luciliinae</taxon>
        <taxon>Lucilia</taxon>
    </lineage>
</organism>
<dbReference type="OMA" id="YIPFHTN"/>
<sequence length="686" mass="81842">MNYSVSVPLISSLLLLITITASVYGQQKSYSLHDFPPLYKFDDYDSCLAHKNHISPGTYCMVYAEIKPNNSSDMWQQIMEHYGEYPFRYRRDHLFFGVCVERCLKLIKTKEINKLQENDLIKNEITDYFDKVHKRPLDERFRKEYHDLIHNCLNAEFQQKYDLNLRTYIEYCEESKDIKQEETKDPLESLFYKILGVLIILNILSTMYDFCLKLQQPEENQTNDFYKINPQQMVSRLLTSFSVCRNYYRLIQPYFSDVGKDFKFLDGYRSICMMFALFGHTFFCEFQHIANPQYFEKSSDDENSLWFLNTTMIIETYFVMSGLFLFIKFQQGRYVSPQTSWQKFFLIYIQFMVFRFIRFLPTVGLLILFNATILTRLQNGPFWRHITEPVRVFSREKGWKNILMINNFSHKESPSHHTWYIAADWQLFALYLFVIMIVAKYPKIKKYTYSSLVILAFVIPFSISYLLKLKPSFVIKPESYRYSFFKDIDVYFKIYTPFYTNLFGYLFGIICAEIYLKYTRTAEIRKIIHEKPIYIVAAHFVAIVAFLLFWLGPILEINAPSSIWSALYTGLHRILWIIFVCGIPLLLMSCNCGWIAYEFCCLPIFRFLARLSFQVYIWHMTIVYLLNGYQRQPYYVNNFYFFTQFIVLYFFSNAVAFIMALFVEYPIAQIAQVLQSKSNDKSDKKS</sequence>
<accession>A0A0L0CN61</accession>
<evidence type="ECO:0000259" key="3">
    <source>
        <dbReference type="Pfam" id="PF01757"/>
    </source>
</evidence>
<feature type="domain" description="Acyltransferase 3" evidence="3">
    <location>
        <begin position="263"/>
        <end position="660"/>
    </location>
</feature>
<evidence type="ECO:0000313" key="5">
    <source>
        <dbReference type="Proteomes" id="UP000037069"/>
    </source>
</evidence>